<dbReference type="CDD" id="cd10225">
    <property type="entry name" value="ASKHA_NBD_MreB-like"/>
    <property type="match status" value="1"/>
</dbReference>
<dbReference type="RefSeq" id="WP_062409001.1">
    <property type="nucleotide sequence ID" value="NZ_CP013652.1"/>
</dbReference>
<dbReference type="NCBIfam" id="NF010539">
    <property type="entry name" value="PRK13927.1"/>
    <property type="match status" value="1"/>
</dbReference>
<dbReference type="PRINTS" id="PR01652">
    <property type="entry name" value="SHAPEPROTEIN"/>
</dbReference>
<evidence type="ECO:0000256" key="2">
    <source>
        <dbReference type="ARBA" id="ARBA00022741"/>
    </source>
</evidence>
<dbReference type="InterPro" id="IPR056546">
    <property type="entry name" value="MreB_MamK-like"/>
</dbReference>
<evidence type="ECO:0000313" key="7">
    <source>
        <dbReference type="EMBL" id="ALS22895.1"/>
    </source>
</evidence>
<feature type="binding site" evidence="6">
    <location>
        <begin position="289"/>
        <end position="292"/>
    </location>
    <ligand>
        <name>ATP</name>
        <dbReference type="ChEBI" id="CHEBI:30616"/>
    </ligand>
</feature>
<comment type="similarity">
    <text evidence="5 6">Belongs to the FtsA/MreB family.</text>
</comment>
<dbReference type="Proteomes" id="UP000061660">
    <property type="component" value="Chromosome"/>
</dbReference>
<dbReference type="PANTHER" id="PTHR42749:SF1">
    <property type="entry name" value="CELL SHAPE-DETERMINING PROTEIN MREB"/>
    <property type="match status" value="1"/>
</dbReference>
<dbReference type="STRING" id="162209.IJ22_25220"/>
<dbReference type="GO" id="GO:0000902">
    <property type="term" value="P:cell morphogenesis"/>
    <property type="evidence" value="ECO:0007669"/>
    <property type="project" value="InterPro"/>
</dbReference>
<keyword evidence="4 6" id="KW-0133">Cell shape</keyword>
<evidence type="ECO:0000313" key="8">
    <source>
        <dbReference type="Proteomes" id="UP000061660"/>
    </source>
</evidence>
<comment type="function">
    <text evidence="6">Forms membrane-associated dynamic filaments that are essential for cell shape determination. Acts by regulating cell wall synthesis and cell elongation, and thus cell shape. A feedback loop between cell geometry and MreB localization may maintain elongated cell shape by targeting cell wall growth to regions of negative cell wall curvature.</text>
</comment>
<dbReference type="GO" id="GO:0005524">
    <property type="term" value="F:ATP binding"/>
    <property type="evidence" value="ECO:0007669"/>
    <property type="project" value="UniProtKB-KW"/>
</dbReference>
<keyword evidence="8" id="KW-1185">Reference proteome</keyword>
<accession>A0A0U2MXK6</accession>
<reference evidence="7 8" key="2">
    <citation type="journal article" date="2016" name="Genome Announc.">
        <title>Complete Genome Sequences of Two Interactive Moderate Thermophiles, Paenibacillus napthalenovorans 32O-Y and Paenibacillus sp. 32O-W.</title>
        <authorList>
            <person name="Butler R.R.III."/>
            <person name="Wang J."/>
            <person name="Stark B.C."/>
            <person name="Pombert J.F."/>
        </authorList>
    </citation>
    <scope>NUCLEOTIDE SEQUENCE [LARGE SCALE GENOMIC DNA]</scope>
    <source>
        <strain evidence="7 8">32O-Y</strain>
    </source>
</reference>
<dbReference type="AlphaFoldDB" id="A0A0U2MXK6"/>
<gene>
    <name evidence="6" type="primary">mreB</name>
    <name evidence="7" type="ORF">IJ22_25220</name>
</gene>
<keyword evidence="3 6" id="KW-0067">ATP-binding</keyword>
<keyword evidence="2 6" id="KW-0547">Nucleotide-binding</keyword>
<dbReference type="GO" id="GO:0008360">
    <property type="term" value="P:regulation of cell shape"/>
    <property type="evidence" value="ECO:0007669"/>
    <property type="project" value="UniProtKB-UniRule"/>
</dbReference>
<dbReference type="SUPFAM" id="SSF53067">
    <property type="entry name" value="Actin-like ATPase domain"/>
    <property type="match status" value="2"/>
</dbReference>
<sequence length="358" mass="38411">MLKRFDMLYGIDLGTSNTVIYQQGKGIVLREPSVVAIRQDTGEIVAVGTEAQAMIGRTPGNLDIIYPLMDGVIANFDVTSAMLQHFVKKVQGRAPWFRSSQVYISVPCGITNVQKRAVEETVIHKGAKKAVAVEEPLAAALGAGLPVDEPIGSLVLDIGGGTSQVAVLSLGGIVVSHTVRRAGMSIDKDIIDYVKRTYNMAIGERTAEEIKIRIGSVLDPDGEKKGMDIRGRDLIDGLPRSLHLTSSEISSLMDDFLMTILEAIRVTLEKCPPELAGDVMDRGILLCGGGALLHGLDERIQKETGVPVHIADQPMDCTALGAGRMLDYQNGRLGKSSRVALREIAAGKAVEETVRSEA</sequence>
<name>A0A0U2MXK6_9BACL</name>
<dbReference type="Pfam" id="PF06723">
    <property type="entry name" value="MreB_Mbl"/>
    <property type="match status" value="1"/>
</dbReference>
<dbReference type="NCBIfam" id="TIGR00904">
    <property type="entry name" value="mreB"/>
    <property type="match status" value="1"/>
</dbReference>
<feature type="binding site" evidence="6">
    <location>
        <begin position="160"/>
        <end position="162"/>
    </location>
    <ligand>
        <name>ATP</name>
        <dbReference type="ChEBI" id="CHEBI:30616"/>
    </ligand>
</feature>
<dbReference type="GO" id="GO:0005737">
    <property type="term" value="C:cytoplasm"/>
    <property type="evidence" value="ECO:0007669"/>
    <property type="project" value="UniProtKB-SubCell"/>
</dbReference>
<dbReference type="HAMAP" id="MF_02207">
    <property type="entry name" value="MreB"/>
    <property type="match status" value="1"/>
</dbReference>
<dbReference type="InterPro" id="IPR004753">
    <property type="entry name" value="MreB"/>
</dbReference>
<feature type="binding site" evidence="6">
    <location>
        <begin position="208"/>
        <end position="211"/>
    </location>
    <ligand>
        <name>ATP</name>
        <dbReference type="ChEBI" id="CHEBI:30616"/>
    </ligand>
</feature>
<comment type="subunit">
    <text evidence="6">Forms polymers.</text>
</comment>
<dbReference type="EMBL" id="CP013652">
    <property type="protein sequence ID" value="ALS22895.1"/>
    <property type="molecule type" value="Genomic_DNA"/>
</dbReference>
<reference evidence="8" key="1">
    <citation type="submission" date="2015-12" db="EMBL/GenBank/DDBJ databases">
        <title>Complete genome sequences of two moderately thermophilic Paenibacillus species.</title>
        <authorList>
            <person name="Butler R.III."/>
            <person name="Wang J."/>
            <person name="Stark B.C."/>
            <person name="Pombert J.-F."/>
        </authorList>
    </citation>
    <scope>NUCLEOTIDE SEQUENCE [LARGE SCALE GENOMIC DNA]</scope>
    <source>
        <strain evidence="8">32O-Y</strain>
    </source>
</reference>
<proteinExistence type="inferred from homology"/>
<evidence type="ECO:0000256" key="6">
    <source>
        <dbReference type="HAMAP-Rule" id="MF_02207"/>
    </source>
</evidence>
<evidence type="ECO:0000256" key="1">
    <source>
        <dbReference type="ARBA" id="ARBA00022490"/>
    </source>
</evidence>
<evidence type="ECO:0000256" key="3">
    <source>
        <dbReference type="ARBA" id="ARBA00022840"/>
    </source>
</evidence>
<dbReference type="KEGG" id="pnp:IJ22_25220"/>
<dbReference type="Gene3D" id="3.30.420.40">
    <property type="match status" value="2"/>
</dbReference>
<dbReference type="PANTHER" id="PTHR42749">
    <property type="entry name" value="CELL SHAPE-DETERMINING PROTEIN MREB"/>
    <property type="match status" value="1"/>
</dbReference>
<evidence type="ECO:0000256" key="4">
    <source>
        <dbReference type="ARBA" id="ARBA00022960"/>
    </source>
</evidence>
<protein>
    <recommendedName>
        <fullName evidence="6">Cell shape-determining protein MreB</fullName>
    </recommendedName>
</protein>
<comment type="subcellular location">
    <subcellularLocation>
        <location evidence="6">Cytoplasm</location>
    </subcellularLocation>
    <text evidence="6">Membrane-associated.</text>
</comment>
<comment type="caution">
    <text evidence="6">Lacks conserved residue(s) required for the propagation of feature annotation.</text>
</comment>
<dbReference type="InterPro" id="IPR043129">
    <property type="entry name" value="ATPase_NBD"/>
</dbReference>
<dbReference type="OrthoDB" id="9768127at2"/>
<keyword evidence="1 6" id="KW-0963">Cytoplasm</keyword>
<dbReference type="PATRIC" id="fig|162209.4.peg.2685"/>
<evidence type="ECO:0000256" key="5">
    <source>
        <dbReference type="ARBA" id="ARBA00023458"/>
    </source>
</evidence>
<organism evidence="7 8">
    <name type="scientific">Paenibacillus naphthalenovorans</name>
    <dbReference type="NCBI Taxonomy" id="162209"/>
    <lineage>
        <taxon>Bacteria</taxon>
        <taxon>Bacillati</taxon>
        <taxon>Bacillota</taxon>
        <taxon>Bacilli</taxon>
        <taxon>Bacillales</taxon>
        <taxon>Paenibacillaceae</taxon>
        <taxon>Paenibacillus</taxon>
    </lineage>
</organism>